<feature type="compositionally biased region" description="Polar residues" evidence="1">
    <location>
        <begin position="297"/>
        <end position="306"/>
    </location>
</feature>
<feature type="compositionally biased region" description="Low complexity" evidence="1">
    <location>
        <begin position="281"/>
        <end position="296"/>
    </location>
</feature>
<feature type="region of interest" description="Disordered" evidence="1">
    <location>
        <begin position="281"/>
        <end position="314"/>
    </location>
</feature>
<evidence type="ECO:0000313" key="4">
    <source>
        <dbReference type="Proteomes" id="UP000249056"/>
    </source>
</evidence>
<name>A0A395IKK7_9HELO</name>
<comment type="caution">
    <text evidence="3">The sequence shown here is derived from an EMBL/GenBank/DDBJ whole genome shotgun (WGS) entry which is preliminary data.</text>
</comment>
<feature type="signal peptide" evidence="2">
    <location>
        <begin position="1"/>
        <end position="18"/>
    </location>
</feature>
<gene>
    <name evidence="3" type="ORF">DID88_010227</name>
</gene>
<sequence length="456" mass="47767">MHFNTLVAAALFVLGTEGREREVSSCDYYTHPSVQGKHCCQSTQIINASCEYCSCWKLAFNITGILGYGTYDGIEVHLRPYFNGGLISTNRGNKATSVNFLDGGDVFTIRENKPANSMSTNQYFLVNHLYQFFGDILRCTKQGGADFPEYSGSPSQYEVHKFMHLGHTEVGYFIEQFLLSARSFGFSSSDLMMVETALRQKFAYRCFPRLLRKKHGPQLPSICTDSSCRCISSNYCHLYDQSITKPEYTPCYQAWLDCVRAPKANGAVCASRYATCKSFNGTTSSSDSDSNFSKGSGASSNETDSAPGSELSKGSDAICNGTDSTSGSDSSTDSSSGSCLCPGSDCACGSDCDSGSDCNCGCGSGSGSGSSFSSSSGSNSSSSSGSSHGSNSSSSSGSAFDSGSGSRSGNKVNGAESGGDGNDTIATLKPAQDTAGAAALSFSFAAIAGGLAAFFL</sequence>
<protein>
    <submittedName>
        <fullName evidence="3">Uncharacterized protein</fullName>
    </submittedName>
</protein>
<reference evidence="3 4" key="1">
    <citation type="submission" date="2018-06" db="EMBL/GenBank/DDBJ databases">
        <title>Genome Sequence of the Brown Rot Fungal Pathogen Monilinia fructigena.</title>
        <authorList>
            <person name="Landi L."/>
            <person name="De Miccolis Angelini R.M."/>
            <person name="Pollastro S."/>
            <person name="Abate D."/>
            <person name="Faretra F."/>
            <person name="Romanazzi G."/>
        </authorList>
    </citation>
    <scope>NUCLEOTIDE SEQUENCE [LARGE SCALE GENOMIC DNA]</scope>
    <source>
        <strain evidence="3 4">Mfrg269</strain>
    </source>
</reference>
<feature type="region of interest" description="Disordered" evidence="1">
    <location>
        <begin position="373"/>
        <end position="427"/>
    </location>
</feature>
<dbReference type="OrthoDB" id="2110578at2759"/>
<keyword evidence="2" id="KW-0732">Signal</keyword>
<evidence type="ECO:0000313" key="3">
    <source>
        <dbReference type="EMBL" id="RAL60902.1"/>
    </source>
</evidence>
<dbReference type="AlphaFoldDB" id="A0A395IKK7"/>
<evidence type="ECO:0000256" key="2">
    <source>
        <dbReference type="SAM" id="SignalP"/>
    </source>
</evidence>
<keyword evidence="4" id="KW-1185">Reference proteome</keyword>
<dbReference type="EMBL" id="QKRW01000036">
    <property type="protein sequence ID" value="RAL60902.1"/>
    <property type="molecule type" value="Genomic_DNA"/>
</dbReference>
<proteinExistence type="predicted"/>
<accession>A0A395IKK7</accession>
<feature type="chain" id="PRO_5017255794" evidence="2">
    <location>
        <begin position="19"/>
        <end position="456"/>
    </location>
</feature>
<dbReference type="Proteomes" id="UP000249056">
    <property type="component" value="Unassembled WGS sequence"/>
</dbReference>
<feature type="compositionally biased region" description="Low complexity" evidence="1">
    <location>
        <begin position="373"/>
        <end position="409"/>
    </location>
</feature>
<organism evidence="3 4">
    <name type="scientific">Monilinia fructigena</name>
    <dbReference type="NCBI Taxonomy" id="38457"/>
    <lineage>
        <taxon>Eukaryota</taxon>
        <taxon>Fungi</taxon>
        <taxon>Dikarya</taxon>
        <taxon>Ascomycota</taxon>
        <taxon>Pezizomycotina</taxon>
        <taxon>Leotiomycetes</taxon>
        <taxon>Helotiales</taxon>
        <taxon>Sclerotiniaceae</taxon>
        <taxon>Monilinia</taxon>
    </lineage>
</organism>
<evidence type="ECO:0000256" key="1">
    <source>
        <dbReference type="SAM" id="MobiDB-lite"/>
    </source>
</evidence>